<name>A0AA39VJR6_ACESA</name>
<evidence type="ECO:0000313" key="5">
    <source>
        <dbReference type="EMBL" id="KAK0582687.1"/>
    </source>
</evidence>
<evidence type="ECO:0000256" key="2">
    <source>
        <dbReference type="ARBA" id="ARBA00022729"/>
    </source>
</evidence>
<evidence type="ECO:0000259" key="4">
    <source>
        <dbReference type="Pfam" id="PF05922"/>
    </source>
</evidence>
<dbReference type="AlphaFoldDB" id="A0AA39VJR6"/>
<protein>
    <submittedName>
        <fullName evidence="5">Uncharacterized protein</fullName>
    </submittedName>
</protein>
<dbReference type="SUPFAM" id="SSF52743">
    <property type="entry name" value="Subtilisin-like"/>
    <property type="match status" value="1"/>
</dbReference>
<accession>A0AA39VJR6</accession>
<dbReference type="InterPro" id="IPR036852">
    <property type="entry name" value="Peptidase_S8/S53_dom_sf"/>
</dbReference>
<evidence type="ECO:0000259" key="3">
    <source>
        <dbReference type="Pfam" id="PF00082"/>
    </source>
</evidence>
<organism evidence="5 6">
    <name type="scientific">Acer saccharum</name>
    <name type="common">Sugar maple</name>
    <dbReference type="NCBI Taxonomy" id="4024"/>
    <lineage>
        <taxon>Eukaryota</taxon>
        <taxon>Viridiplantae</taxon>
        <taxon>Streptophyta</taxon>
        <taxon>Embryophyta</taxon>
        <taxon>Tracheophyta</taxon>
        <taxon>Spermatophyta</taxon>
        <taxon>Magnoliopsida</taxon>
        <taxon>eudicotyledons</taxon>
        <taxon>Gunneridae</taxon>
        <taxon>Pentapetalae</taxon>
        <taxon>rosids</taxon>
        <taxon>malvids</taxon>
        <taxon>Sapindales</taxon>
        <taxon>Sapindaceae</taxon>
        <taxon>Hippocastanoideae</taxon>
        <taxon>Acereae</taxon>
        <taxon>Acer</taxon>
    </lineage>
</organism>
<dbReference type="Gene3D" id="3.30.70.80">
    <property type="entry name" value="Peptidase S8 propeptide/proteinase inhibitor I9"/>
    <property type="match status" value="1"/>
</dbReference>
<feature type="domain" description="Inhibitor I9" evidence="4">
    <location>
        <begin position="15"/>
        <end position="68"/>
    </location>
</feature>
<dbReference type="InterPro" id="IPR000209">
    <property type="entry name" value="Peptidase_S8/S53_dom"/>
</dbReference>
<dbReference type="GO" id="GO:0004252">
    <property type="term" value="F:serine-type endopeptidase activity"/>
    <property type="evidence" value="ECO:0007669"/>
    <property type="project" value="InterPro"/>
</dbReference>
<dbReference type="GO" id="GO:0006508">
    <property type="term" value="P:proteolysis"/>
    <property type="evidence" value="ECO:0007669"/>
    <property type="project" value="InterPro"/>
</dbReference>
<comment type="caution">
    <text evidence="5">The sequence shown here is derived from an EMBL/GenBank/DDBJ whole genome shotgun (WGS) entry which is preliminary data.</text>
</comment>
<dbReference type="Pfam" id="PF00082">
    <property type="entry name" value="Peptidase_S8"/>
    <property type="match status" value="1"/>
</dbReference>
<gene>
    <name evidence="5" type="ORF">LWI29_028511</name>
</gene>
<dbReference type="InterPro" id="IPR045051">
    <property type="entry name" value="SBT"/>
</dbReference>
<dbReference type="InterPro" id="IPR037045">
    <property type="entry name" value="S8pro/Inhibitor_I9_sf"/>
</dbReference>
<reference evidence="5" key="2">
    <citation type="submission" date="2023-06" db="EMBL/GenBank/DDBJ databases">
        <authorList>
            <person name="Swenson N.G."/>
            <person name="Wegrzyn J.L."/>
            <person name="Mcevoy S.L."/>
        </authorList>
    </citation>
    <scope>NUCLEOTIDE SEQUENCE</scope>
    <source>
        <strain evidence="5">NS2018</strain>
        <tissue evidence="5">Leaf</tissue>
    </source>
</reference>
<dbReference type="EMBL" id="JAUESC010000384">
    <property type="protein sequence ID" value="KAK0582687.1"/>
    <property type="molecule type" value="Genomic_DNA"/>
</dbReference>
<dbReference type="Pfam" id="PF05922">
    <property type="entry name" value="Inhibitor_I9"/>
    <property type="match status" value="1"/>
</dbReference>
<feature type="domain" description="Peptidase S8/S53" evidence="3">
    <location>
        <begin position="88"/>
        <end position="164"/>
    </location>
</feature>
<proteinExistence type="inferred from homology"/>
<dbReference type="Gene3D" id="3.40.50.200">
    <property type="entry name" value="Peptidase S8/S53 domain"/>
    <property type="match status" value="1"/>
</dbReference>
<dbReference type="Proteomes" id="UP001168877">
    <property type="component" value="Unassembled WGS sequence"/>
</dbReference>
<reference evidence="5" key="1">
    <citation type="journal article" date="2022" name="Plant J.">
        <title>Strategies of tolerance reflected in two North American maple genomes.</title>
        <authorList>
            <person name="McEvoy S.L."/>
            <person name="Sezen U.U."/>
            <person name="Trouern-Trend A."/>
            <person name="McMahon S.M."/>
            <person name="Schaberg P.G."/>
            <person name="Yang J."/>
            <person name="Wegrzyn J.L."/>
            <person name="Swenson N.G."/>
        </authorList>
    </citation>
    <scope>NUCLEOTIDE SEQUENCE</scope>
    <source>
        <strain evidence="5">NS2018</strain>
    </source>
</reference>
<sequence>MQMYQAVIDFINEMSLQGDDQEQQAELLYAYETSISGFAAKLSTKQLQSLEKVDGFLSASPDQLLQLHTTISQQFLSLQTGKICWIFGCSNADMLAAIDKAIQDGVDVLSISLGSGPLPFNRDILSIDSFGAIKSGVFVSCSAGNLGPYSSYLSNSAPWMMTVASSYMNFPSSYQAWKWKSC</sequence>
<evidence type="ECO:0000313" key="6">
    <source>
        <dbReference type="Proteomes" id="UP001168877"/>
    </source>
</evidence>
<dbReference type="PANTHER" id="PTHR10795">
    <property type="entry name" value="PROPROTEIN CONVERTASE SUBTILISIN/KEXIN"/>
    <property type="match status" value="1"/>
</dbReference>
<evidence type="ECO:0000256" key="1">
    <source>
        <dbReference type="ARBA" id="ARBA00011073"/>
    </source>
</evidence>
<comment type="similarity">
    <text evidence="1">Belongs to the peptidase S8 family.</text>
</comment>
<keyword evidence="2" id="KW-0732">Signal</keyword>
<dbReference type="InterPro" id="IPR010259">
    <property type="entry name" value="S8pro/Inhibitor_I9"/>
</dbReference>
<keyword evidence="6" id="KW-1185">Reference proteome</keyword>